<proteinExistence type="predicted"/>
<sequence>MSSIYLLKSNVRDHSSFIQTMDDDEDSIMALAMDQNWQAFAKPPSPISLELRKSDSGKKNYQFDISGALRPFFVISEPALDVLGDILKPRGQVLPVKTDSQKKQFFGYYPTNTLTGCFDKERSIYRVAKKGLLIERVVLISAHIKDDYLFSIEEDFTRVFVTSAFKRRVEEAGLTGFDFSSEIETS</sequence>
<dbReference type="RefSeq" id="WP_090401405.1">
    <property type="nucleotide sequence ID" value="NZ_FNKM01000002.1"/>
</dbReference>
<reference evidence="1 3" key="1">
    <citation type="submission" date="2016-10" db="EMBL/GenBank/DDBJ databases">
        <authorList>
            <person name="Varghese N."/>
            <person name="Submissions S."/>
        </authorList>
    </citation>
    <scope>NUCLEOTIDE SEQUENCE [LARGE SCALE GENOMIC DNA]</scope>
    <source>
        <strain evidence="1 3">BS2976</strain>
    </source>
</reference>
<dbReference type="AlphaFoldDB" id="A0A1H1DU33"/>
<evidence type="ECO:0000313" key="4">
    <source>
        <dbReference type="Proteomes" id="UP000317267"/>
    </source>
</evidence>
<evidence type="ECO:0000313" key="1">
    <source>
        <dbReference type="EMBL" id="SDQ79426.1"/>
    </source>
</evidence>
<keyword evidence="3" id="KW-1185">Reference proteome</keyword>
<dbReference type="OrthoDB" id="6431841at2"/>
<organism evidence="2 4">
    <name type="scientific">Pseudomonas grimontii</name>
    <dbReference type="NCBI Taxonomy" id="129847"/>
    <lineage>
        <taxon>Bacteria</taxon>
        <taxon>Pseudomonadati</taxon>
        <taxon>Pseudomonadota</taxon>
        <taxon>Gammaproteobacteria</taxon>
        <taxon>Pseudomonadales</taxon>
        <taxon>Pseudomonadaceae</taxon>
        <taxon>Pseudomonas</taxon>
    </lineage>
</organism>
<reference evidence="2 4" key="2">
    <citation type="submission" date="2019-06" db="EMBL/GenBank/DDBJ databases">
        <title>Pseudomonas bimorpha sp. nov. isolated from bovine raw milk and skim milk concentrate.</title>
        <authorList>
            <person name="Hofmann K."/>
            <person name="Huptas C."/>
            <person name="Doll E."/>
            <person name="Scherer S."/>
            <person name="Wenning M."/>
        </authorList>
    </citation>
    <scope>NUCLEOTIDE SEQUENCE [LARGE SCALE GENOMIC DNA]</scope>
    <source>
        <strain evidence="2 4">DSM 17515</strain>
    </source>
</reference>
<dbReference type="EMBL" id="FNKM01000002">
    <property type="protein sequence ID" value="SDQ79426.1"/>
    <property type="molecule type" value="Genomic_DNA"/>
</dbReference>
<comment type="caution">
    <text evidence="2">The sequence shown here is derived from an EMBL/GenBank/DDBJ whole genome shotgun (WGS) entry which is preliminary data.</text>
</comment>
<evidence type="ECO:0000313" key="2">
    <source>
        <dbReference type="EMBL" id="TWR68300.1"/>
    </source>
</evidence>
<evidence type="ECO:0000313" key="3">
    <source>
        <dbReference type="Proteomes" id="UP000198740"/>
    </source>
</evidence>
<name>A0A1H1DU33_9PSED</name>
<dbReference type="EMBL" id="VFES01000003">
    <property type="protein sequence ID" value="TWR68300.1"/>
    <property type="molecule type" value="Genomic_DNA"/>
</dbReference>
<accession>A0A1H1DU33</accession>
<gene>
    <name evidence="2" type="ORF">FIV39_07365</name>
    <name evidence="1" type="ORF">SAMN04490186_1980</name>
</gene>
<protein>
    <submittedName>
        <fullName evidence="2">Uncharacterized protein</fullName>
    </submittedName>
</protein>
<dbReference type="Proteomes" id="UP000317267">
    <property type="component" value="Unassembled WGS sequence"/>
</dbReference>
<dbReference type="Proteomes" id="UP000198740">
    <property type="component" value="Unassembled WGS sequence"/>
</dbReference>